<feature type="compositionally biased region" description="Polar residues" evidence="2">
    <location>
        <begin position="904"/>
        <end position="915"/>
    </location>
</feature>
<proteinExistence type="evidence at transcript level"/>
<reference evidence="4" key="1">
    <citation type="journal article" date="2011" name="Genome Res.">
        <title>Deep small RNA sequencing from the nematode Ascaris reveals conservation, functional diversification, and novel developmental profiles.</title>
        <authorList>
            <person name="Wang J."/>
            <person name="Czech B."/>
            <person name="Crunk A."/>
            <person name="Wallace A."/>
            <person name="Mitreva M."/>
            <person name="Hannon G.J."/>
            <person name="Davis R.E."/>
        </authorList>
    </citation>
    <scope>NUCLEOTIDE SEQUENCE</scope>
</reference>
<feature type="region of interest" description="Disordered" evidence="2">
    <location>
        <begin position="937"/>
        <end position="969"/>
    </location>
</feature>
<dbReference type="GO" id="GO:0016787">
    <property type="term" value="F:hydrolase activity"/>
    <property type="evidence" value="ECO:0007669"/>
    <property type="project" value="UniProtKB-KW"/>
</dbReference>
<feature type="compositionally biased region" description="Basic and acidic residues" evidence="2">
    <location>
        <begin position="271"/>
        <end position="284"/>
    </location>
</feature>
<evidence type="ECO:0000256" key="1">
    <source>
        <dbReference type="SAM" id="Coils"/>
    </source>
</evidence>
<feature type="region of interest" description="Disordered" evidence="2">
    <location>
        <begin position="260"/>
        <end position="353"/>
    </location>
</feature>
<dbReference type="Pfam" id="PF24525">
    <property type="entry name" value="TTC3"/>
    <property type="match status" value="1"/>
</dbReference>
<protein>
    <submittedName>
        <fullName evidence="4">Ubiquitin carboxyl-terminal hydrolase 7</fullName>
    </submittedName>
</protein>
<feature type="coiled-coil region" evidence="1">
    <location>
        <begin position="721"/>
        <end position="748"/>
    </location>
</feature>
<feature type="compositionally biased region" description="Low complexity" evidence="2">
    <location>
        <begin position="887"/>
        <end position="903"/>
    </location>
</feature>
<evidence type="ECO:0000313" key="4">
    <source>
        <dbReference type="EMBL" id="ADY41275.1"/>
    </source>
</evidence>
<keyword evidence="1" id="KW-0175">Coiled coil</keyword>
<name>F1KTS1_ASCSU</name>
<feature type="coiled-coil region" evidence="1">
    <location>
        <begin position="533"/>
        <end position="640"/>
    </location>
</feature>
<dbReference type="PANTHER" id="PTHR17550:SF4">
    <property type="entry name" value="E3 UBIQUITIN-PROTEIN LIGASE TTC3"/>
    <property type="match status" value="1"/>
</dbReference>
<evidence type="ECO:0000256" key="2">
    <source>
        <dbReference type="SAM" id="MobiDB-lite"/>
    </source>
</evidence>
<accession>F1KTS1</accession>
<dbReference type="PANTHER" id="PTHR17550">
    <property type="entry name" value="E3 UBIQUITIN-PROTEIN LIGASE TTC3"/>
    <property type="match status" value="1"/>
</dbReference>
<evidence type="ECO:0000259" key="3">
    <source>
        <dbReference type="PROSITE" id="PS50144"/>
    </source>
</evidence>
<organism evidence="4">
    <name type="scientific">Ascaris suum</name>
    <name type="common">Pig roundworm</name>
    <name type="synonym">Ascaris lumbricoides</name>
    <dbReference type="NCBI Taxonomy" id="6253"/>
    <lineage>
        <taxon>Eukaryota</taxon>
        <taxon>Metazoa</taxon>
        <taxon>Ecdysozoa</taxon>
        <taxon>Nematoda</taxon>
        <taxon>Chromadorea</taxon>
        <taxon>Rhabditida</taxon>
        <taxon>Spirurina</taxon>
        <taxon>Ascaridomorpha</taxon>
        <taxon>Ascaridoidea</taxon>
        <taxon>Ascarididae</taxon>
        <taxon>Ascaris</taxon>
    </lineage>
</organism>
<feature type="compositionally biased region" description="Basic and acidic residues" evidence="2">
    <location>
        <begin position="320"/>
        <end position="335"/>
    </location>
</feature>
<feature type="domain" description="MATH" evidence="3">
    <location>
        <begin position="1"/>
        <end position="110"/>
    </location>
</feature>
<dbReference type="InterPro" id="IPR008974">
    <property type="entry name" value="TRAF-like"/>
</dbReference>
<keyword evidence="4" id="KW-0378">Hydrolase</keyword>
<feature type="compositionally biased region" description="Polar residues" evidence="2">
    <location>
        <begin position="299"/>
        <end position="319"/>
    </location>
</feature>
<dbReference type="InterPro" id="IPR056872">
    <property type="entry name" value="TTC3/DZIP3-like_helical"/>
</dbReference>
<dbReference type="SUPFAM" id="SSF49599">
    <property type="entry name" value="TRAF domain-like"/>
    <property type="match status" value="1"/>
</dbReference>
<feature type="region of interest" description="Disordered" evidence="2">
    <location>
        <begin position="884"/>
        <end position="916"/>
    </location>
</feature>
<dbReference type="AlphaFoldDB" id="F1KTS1"/>
<sequence>MCGDKRLVMADKGDTKDIFREKKKTSMKCLSFHVECCQYPYSGTWSCKASAELRLKSQKEGVEDFVRRVDQVYTTKENDWGYACFATWNEITDESLGYIKNGVVILEAMIKAELPRKLQTLDQLRKKAEGYMALADMQYGRGLIDKAIEVNETASNFCRDNRICCLDEALRQQKQKLSDAKLVERIKAIEEGSQDEENVLDRKALKLAISALPKGAKRLKFPSFRYWDTALQALTMTELCEVESTRIRNSSYDSIYQQAKTGASGWNDEDSSAREQDENIRGSKLDGAGSSKKLMMGVKTSTVSSEHTQSPNSCLASNPESEKRLLREFADRRGVESGGDSRPLRSDCEIEQSHQPSAVDRSCQTVECLPVATGCQQYRESGKGEMMLLRCLEERDALMQEVAASASHAKPSAKKCTGFFGSVFDLFDVVKERCSVDEIKKVLGKLAVAAESIGNTRAGRVPEAKEVGRNGARTKAEVLCSFLENAEVEQLLREISGISRTPKETPYFETICSALKKGIVVGPAEAERIVEHVDKVAVRAEKLKNEKEDLEKQLAGIQEKISKSTEEHGSWMELLEAEISSCKEMSKMIRRLNNERDELKKSVEQQVKEAQDRRELQEKVDSLKKNIRKTEQKYASEMGKLRKDLLVSKELEKEAMKESRTEGAQLVPTKNQLSESSLELQHLKNASIAQMMGCNNKVVLVMECARKAEVRLLQLKLEIGLDILKHAYEDSERNISELQLKREQIARGRYYELMEGSIAAWRDRQRLIRELIVSAKNDFAVQVDQIKGGKQLANLPAISVAKPPPAPESFPLDGTYMQVPSTLEYRSSFAVTESPSCGGQEMSATASSSASDKRMLKGATTLSDVPLPMLRMHSWKDWFNVEPNRGSTDSSSSAVASINSSKSPLTHSWAPQPSNELGGEDCGNIWAYANGWSSGNDIWSNQQPEQGRTQQTSTYQQREPWSAGSERRSAVLPTAEDFADSTMGPSSRHGDEIIRHLRMHFPALSCENRMEYLKELMIRNGCNSLDGMTVRDVVTGVAHLIVEKHA</sequence>
<feature type="compositionally biased region" description="Polar residues" evidence="2">
    <location>
        <begin position="937"/>
        <end position="959"/>
    </location>
</feature>
<dbReference type="InterPro" id="IPR002083">
    <property type="entry name" value="MATH/TRAF_dom"/>
</dbReference>
<dbReference type="Gene3D" id="2.60.210.10">
    <property type="entry name" value="Apoptosis, Tumor Necrosis Factor Receptor Associated Protein 2, Chain A"/>
    <property type="match status" value="1"/>
</dbReference>
<feature type="compositionally biased region" description="Basic and acidic residues" evidence="2">
    <location>
        <begin position="342"/>
        <end position="352"/>
    </location>
</feature>
<dbReference type="EMBL" id="JI165737">
    <property type="protein sequence ID" value="ADY41275.1"/>
    <property type="molecule type" value="mRNA"/>
</dbReference>
<dbReference type="Pfam" id="PF22486">
    <property type="entry name" value="MATH_2"/>
    <property type="match status" value="1"/>
</dbReference>
<dbReference type="PROSITE" id="PS50144">
    <property type="entry name" value="MATH"/>
    <property type="match status" value="1"/>
</dbReference>